<name>A0ABQ8SR55_PERAM</name>
<dbReference type="PANTHER" id="PTHR47326">
    <property type="entry name" value="TRANSPOSABLE ELEMENT TC3 TRANSPOSASE-LIKE PROTEIN"/>
    <property type="match status" value="1"/>
</dbReference>
<evidence type="ECO:0000313" key="1">
    <source>
        <dbReference type="EMBL" id="KAJ4436676.1"/>
    </source>
</evidence>
<dbReference type="Proteomes" id="UP001148838">
    <property type="component" value="Unassembled WGS sequence"/>
</dbReference>
<organism evidence="1 2">
    <name type="scientific">Periplaneta americana</name>
    <name type="common">American cockroach</name>
    <name type="synonym">Blatta americana</name>
    <dbReference type="NCBI Taxonomy" id="6978"/>
    <lineage>
        <taxon>Eukaryota</taxon>
        <taxon>Metazoa</taxon>
        <taxon>Ecdysozoa</taxon>
        <taxon>Arthropoda</taxon>
        <taxon>Hexapoda</taxon>
        <taxon>Insecta</taxon>
        <taxon>Pterygota</taxon>
        <taxon>Neoptera</taxon>
        <taxon>Polyneoptera</taxon>
        <taxon>Dictyoptera</taxon>
        <taxon>Blattodea</taxon>
        <taxon>Blattoidea</taxon>
        <taxon>Blattidae</taxon>
        <taxon>Blattinae</taxon>
        <taxon>Periplaneta</taxon>
    </lineage>
</organism>
<dbReference type="EMBL" id="JAJSOF020000021">
    <property type="protein sequence ID" value="KAJ4436676.1"/>
    <property type="molecule type" value="Genomic_DNA"/>
</dbReference>
<dbReference type="InterPro" id="IPR036397">
    <property type="entry name" value="RNaseH_sf"/>
</dbReference>
<evidence type="ECO:0008006" key="3">
    <source>
        <dbReference type="Google" id="ProtNLM"/>
    </source>
</evidence>
<accession>A0ABQ8SR55</accession>
<dbReference type="Gene3D" id="3.30.420.10">
    <property type="entry name" value="Ribonuclease H-like superfamily/Ribonuclease H"/>
    <property type="match status" value="1"/>
</dbReference>
<sequence length="261" mass="29659">MAGLCEGGSEPQSSLKAIWNRTRPPGFAARRADRYSTGVDWGGESTAQIKGMGHLIHFITIVSFLSFKLQFKAQQCKMAVPAIHMDIADVFQELTSDYILRKEPKKSTTRASRELNIPQPTVWRVLKHRLHMKPYKLQLLQALHPDDHNNDTIPGRWIGRGEGGGGGDQLHRRWPPRSPDLTPCDFYLWGYVKDRVFIPSMPDIGFNTAINSPNAAAHDKQERQCGRDWNFYTDCSKFKLSSVQERWNCVSNFCSLEGINI</sequence>
<proteinExistence type="predicted"/>
<keyword evidence="2" id="KW-1185">Reference proteome</keyword>
<reference evidence="1 2" key="1">
    <citation type="journal article" date="2022" name="Allergy">
        <title>Genome assembly and annotation of Periplaneta americana reveal a comprehensive cockroach allergen profile.</title>
        <authorList>
            <person name="Wang L."/>
            <person name="Xiong Q."/>
            <person name="Saelim N."/>
            <person name="Wang L."/>
            <person name="Nong W."/>
            <person name="Wan A.T."/>
            <person name="Shi M."/>
            <person name="Liu X."/>
            <person name="Cao Q."/>
            <person name="Hui J.H.L."/>
            <person name="Sookrung N."/>
            <person name="Leung T.F."/>
            <person name="Tungtrongchitr A."/>
            <person name="Tsui S.K.W."/>
        </authorList>
    </citation>
    <scope>NUCLEOTIDE SEQUENCE [LARGE SCALE GENOMIC DNA]</scope>
    <source>
        <strain evidence="1">PWHHKU_190912</strain>
    </source>
</reference>
<dbReference type="PANTHER" id="PTHR47326:SF1">
    <property type="entry name" value="HTH PSQ-TYPE DOMAIN-CONTAINING PROTEIN"/>
    <property type="match status" value="1"/>
</dbReference>
<evidence type="ECO:0000313" key="2">
    <source>
        <dbReference type="Proteomes" id="UP001148838"/>
    </source>
</evidence>
<protein>
    <recommendedName>
        <fullName evidence="3">HTH psq-type domain-containing protein</fullName>
    </recommendedName>
</protein>
<comment type="caution">
    <text evidence="1">The sequence shown here is derived from an EMBL/GenBank/DDBJ whole genome shotgun (WGS) entry which is preliminary data.</text>
</comment>
<gene>
    <name evidence="1" type="ORF">ANN_16807</name>
</gene>